<evidence type="ECO:0000313" key="3">
    <source>
        <dbReference type="Proteomes" id="UP000479000"/>
    </source>
</evidence>
<evidence type="ECO:0000256" key="1">
    <source>
        <dbReference type="SAM" id="MobiDB-lite"/>
    </source>
</evidence>
<name>A0A6H5G3V6_9HEMI</name>
<accession>A0A6H5G3V6</accession>
<sequence>MEVIYTYRSILKKRKIETITTTGYHHGVTSRSDSSTAEYRGRGQTSSQVHQQQKHNHC</sequence>
<dbReference type="Proteomes" id="UP000479000">
    <property type="component" value="Unassembled WGS sequence"/>
</dbReference>
<dbReference type="EMBL" id="CADCXU010004674">
    <property type="protein sequence ID" value="CAA9996538.1"/>
    <property type="molecule type" value="Genomic_DNA"/>
</dbReference>
<keyword evidence="3" id="KW-1185">Reference proteome</keyword>
<evidence type="ECO:0000313" key="2">
    <source>
        <dbReference type="EMBL" id="CAA9996538.1"/>
    </source>
</evidence>
<gene>
    <name evidence="2" type="ORF">NTEN_LOCUS3036</name>
</gene>
<feature type="region of interest" description="Disordered" evidence="1">
    <location>
        <begin position="25"/>
        <end position="58"/>
    </location>
</feature>
<feature type="compositionally biased region" description="Polar residues" evidence="1">
    <location>
        <begin position="25"/>
        <end position="51"/>
    </location>
</feature>
<proteinExistence type="predicted"/>
<protein>
    <submittedName>
        <fullName evidence="2">Uncharacterized protein</fullName>
    </submittedName>
</protein>
<reference evidence="2 3" key="1">
    <citation type="submission" date="2020-02" db="EMBL/GenBank/DDBJ databases">
        <authorList>
            <person name="Ferguson B K."/>
        </authorList>
    </citation>
    <scope>NUCLEOTIDE SEQUENCE [LARGE SCALE GENOMIC DNA]</scope>
</reference>
<dbReference type="AlphaFoldDB" id="A0A6H5G3V6"/>
<organism evidence="2 3">
    <name type="scientific">Nesidiocoris tenuis</name>
    <dbReference type="NCBI Taxonomy" id="355587"/>
    <lineage>
        <taxon>Eukaryota</taxon>
        <taxon>Metazoa</taxon>
        <taxon>Ecdysozoa</taxon>
        <taxon>Arthropoda</taxon>
        <taxon>Hexapoda</taxon>
        <taxon>Insecta</taxon>
        <taxon>Pterygota</taxon>
        <taxon>Neoptera</taxon>
        <taxon>Paraneoptera</taxon>
        <taxon>Hemiptera</taxon>
        <taxon>Heteroptera</taxon>
        <taxon>Panheteroptera</taxon>
        <taxon>Cimicomorpha</taxon>
        <taxon>Miridae</taxon>
        <taxon>Dicyphina</taxon>
        <taxon>Nesidiocoris</taxon>
    </lineage>
</organism>